<dbReference type="GO" id="GO:0004252">
    <property type="term" value="F:serine-type endopeptidase activity"/>
    <property type="evidence" value="ECO:0007669"/>
    <property type="project" value="InterPro"/>
</dbReference>
<dbReference type="PANTHER" id="PTHR43718">
    <property type="entry name" value="LON PROTEASE"/>
    <property type="match status" value="1"/>
</dbReference>
<dbReference type="InterPro" id="IPR027417">
    <property type="entry name" value="P-loop_NTPase"/>
</dbReference>
<dbReference type="EMBL" id="MN738927">
    <property type="protein sequence ID" value="QHT31944.1"/>
    <property type="molecule type" value="Genomic_DNA"/>
</dbReference>
<dbReference type="PROSITE" id="PS51786">
    <property type="entry name" value="LON_PROTEOLYTIC"/>
    <property type="match status" value="1"/>
</dbReference>
<keyword evidence="5" id="KW-0067">ATP-binding</keyword>
<dbReference type="GO" id="GO:0006515">
    <property type="term" value="P:protein quality control for misfolded or incompletely synthesized proteins"/>
    <property type="evidence" value="ECO:0007669"/>
    <property type="project" value="TreeGrafter"/>
</dbReference>
<evidence type="ECO:0000256" key="3">
    <source>
        <dbReference type="ARBA" id="ARBA00022801"/>
    </source>
</evidence>
<accession>A0A6C0ERX2</accession>
<dbReference type="PANTHER" id="PTHR43718:SF2">
    <property type="entry name" value="LON PROTEASE HOMOLOG, MITOCHONDRIAL"/>
    <property type="match status" value="1"/>
</dbReference>
<evidence type="ECO:0000256" key="5">
    <source>
        <dbReference type="ARBA" id="ARBA00022840"/>
    </source>
</evidence>
<dbReference type="GO" id="GO:0005524">
    <property type="term" value="F:ATP binding"/>
    <property type="evidence" value="ECO:0007669"/>
    <property type="project" value="UniProtKB-KW"/>
</dbReference>
<dbReference type="AlphaFoldDB" id="A0A6C0ERX2"/>
<dbReference type="InterPro" id="IPR003593">
    <property type="entry name" value="AAA+_ATPase"/>
</dbReference>
<evidence type="ECO:0000256" key="1">
    <source>
        <dbReference type="ARBA" id="ARBA00022670"/>
    </source>
</evidence>
<dbReference type="InterPro" id="IPR014721">
    <property type="entry name" value="Ribsml_uS5_D2-typ_fold_subgr"/>
</dbReference>
<dbReference type="SUPFAM" id="SSF52540">
    <property type="entry name" value="P-loop containing nucleoside triphosphate hydrolases"/>
    <property type="match status" value="1"/>
</dbReference>
<sequence length="1077" mass="124519">MFTNISSSTETIIFIKNKIKYLYEVIRCTIYSVQNNKKNDILSNSDVNNCITTLTELYSKIKEFEKFENITNEETLLDNFQSLLEKLSIIICSFGTYNFVDLLNISFGSHFNENKNENVENIYLKDKKDLIYKYVHPFGYKTVNWKKNMNYNQLFNKKNLCSDKITEEFLLIENGCSFECFDIDISSSKSIYHKINGIRVVLQNEKTQKTIIINGIIDDIVLDCFSNGYIDCRKTDILEYITNKYTVNECILKRMVDCITLKDILIYSNEDFYKKYNSIISEINSIKQNKINTIIKNFVEMDIYSQRSTLINLFIYNQDDEIQYISYLLYDLITISKTSNSDSVEQMLIYDSLPWKIKIYFKDIMKFTIKYTQDMTNKYDINRVSLEQQIFLMKAPEYIKEKAMMKLKEIKGKNDESCIKTRQYLDALLKIPFGIFKEEPILKIIKEINILFIEIIKNNSLKIIVPIKPKYSLFEVNKYIIEFDNTYKKIKINEIADILQKINTKHYLNLISYLENIIKTKNITYNFNKINSKKKSDRIVCINDFIEKNLQYTDIIYNYFKENETGNDNSFSILNSQISNIKKNTDFVNKSIHDINDTLDESIFGHEHAKKQILKIIAQWMNGEQSGYCFGFEGSPGVGKTSLAKKGLAKCLIDDNGNTRPFSFIAIGGSSNGSTLEGHSFTYVNSTWGRITDILMETKCMNPIIYIDELDKVSKTEHGKEIIGILTHLIDTTQNDAFQDKYFSGINLDLSKVLFIFSYNDPEQIDRILLDRIHRIRFDNLSLDDKIVIVSQYIIPEINKKMGFAENTVEISDEIIEYIIETYTLEPGVRKLKEVLFDLFGEINIELLKYNNTISIPFVITKDILDNKYLKKYFKIEYTKISEYNQIGIINGLWANSLGKGGIIPIETNCFPTSNFLELKLTGLQGDVMKESMNVAKTLAWNLTNDKQKAILLKKFNDTKCQGIHVHCPQGAVSKDGPSAGTAITIAIYSLFNSLKIKNNIAITGEINLQGQVTAIGGLESKILGGIRGGVTTFLFPKSNSRDFKEFMEKYDSKSIISNINFIEISHIQETMKYVFE</sequence>
<proteinExistence type="predicted"/>
<dbReference type="SUPFAM" id="SSF54211">
    <property type="entry name" value="Ribosomal protein S5 domain 2-like"/>
    <property type="match status" value="1"/>
</dbReference>
<dbReference type="Gene3D" id="1.10.8.60">
    <property type="match status" value="1"/>
</dbReference>
<name>A0A6C0ERX2_9ZZZZ</name>
<dbReference type="GO" id="GO:0004176">
    <property type="term" value="F:ATP-dependent peptidase activity"/>
    <property type="evidence" value="ECO:0007669"/>
    <property type="project" value="InterPro"/>
</dbReference>
<evidence type="ECO:0000313" key="7">
    <source>
        <dbReference type="EMBL" id="QHT31944.1"/>
    </source>
</evidence>
<dbReference type="InterPro" id="IPR027065">
    <property type="entry name" value="Lon_Prtase"/>
</dbReference>
<organism evidence="7">
    <name type="scientific">viral metagenome</name>
    <dbReference type="NCBI Taxonomy" id="1070528"/>
    <lineage>
        <taxon>unclassified sequences</taxon>
        <taxon>metagenomes</taxon>
        <taxon>organismal metagenomes</taxon>
    </lineage>
</organism>
<protein>
    <recommendedName>
        <fullName evidence="6">Lon proteolytic domain-containing protein</fullName>
    </recommendedName>
</protein>
<dbReference type="Pfam" id="PF00004">
    <property type="entry name" value="AAA"/>
    <property type="match status" value="1"/>
</dbReference>
<dbReference type="InterPro" id="IPR020568">
    <property type="entry name" value="Ribosomal_Su5_D2-typ_SF"/>
</dbReference>
<keyword evidence="3" id="KW-0378">Hydrolase</keyword>
<evidence type="ECO:0000256" key="4">
    <source>
        <dbReference type="ARBA" id="ARBA00022825"/>
    </source>
</evidence>
<dbReference type="Pfam" id="PF22667">
    <property type="entry name" value="Lon_lid"/>
    <property type="match status" value="1"/>
</dbReference>
<dbReference type="Gene3D" id="3.40.50.300">
    <property type="entry name" value="P-loop containing nucleotide triphosphate hydrolases"/>
    <property type="match status" value="1"/>
</dbReference>
<evidence type="ECO:0000259" key="6">
    <source>
        <dbReference type="PROSITE" id="PS51786"/>
    </source>
</evidence>
<feature type="domain" description="Lon proteolytic" evidence="6">
    <location>
        <begin position="884"/>
        <end position="1077"/>
    </location>
</feature>
<dbReference type="Pfam" id="PF05362">
    <property type="entry name" value="Lon_C"/>
    <property type="match status" value="1"/>
</dbReference>
<dbReference type="InterPro" id="IPR003959">
    <property type="entry name" value="ATPase_AAA_core"/>
</dbReference>
<dbReference type="SMART" id="SM00382">
    <property type="entry name" value="AAA"/>
    <property type="match status" value="1"/>
</dbReference>
<dbReference type="InterPro" id="IPR008269">
    <property type="entry name" value="Lon_proteolytic"/>
</dbReference>
<dbReference type="PRINTS" id="PR00830">
    <property type="entry name" value="ENDOLAPTASE"/>
</dbReference>
<keyword evidence="1" id="KW-0645">Protease</keyword>
<evidence type="ECO:0000256" key="2">
    <source>
        <dbReference type="ARBA" id="ARBA00022741"/>
    </source>
</evidence>
<dbReference type="InterPro" id="IPR054594">
    <property type="entry name" value="Lon_lid"/>
</dbReference>
<keyword evidence="4" id="KW-0720">Serine protease</keyword>
<dbReference type="GO" id="GO:0016887">
    <property type="term" value="F:ATP hydrolysis activity"/>
    <property type="evidence" value="ECO:0007669"/>
    <property type="project" value="InterPro"/>
</dbReference>
<dbReference type="Gene3D" id="3.30.230.10">
    <property type="match status" value="1"/>
</dbReference>
<reference evidence="7" key="1">
    <citation type="journal article" date="2020" name="Nature">
        <title>Giant virus diversity and host interactions through global metagenomics.</title>
        <authorList>
            <person name="Schulz F."/>
            <person name="Roux S."/>
            <person name="Paez-Espino D."/>
            <person name="Jungbluth S."/>
            <person name="Walsh D.A."/>
            <person name="Denef V.J."/>
            <person name="McMahon K.D."/>
            <person name="Konstantinidis K.T."/>
            <person name="Eloe-Fadrosh E.A."/>
            <person name="Kyrpides N.C."/>
            <person name="Woyke T."/>
        </authorList>
    </citation>
    <scope>NUCLEOTIDE SEQUENCE</scope>
    <source>
        <strain evidence="7">GVMAG-M-3300009155-48</strain>
    </source>
</reference>
<keyword evidence="2" id="KW-0547">Nucleotide-binding</keyword>